<feature type="domain" description="HTH tetR-type" evidence="5">
    <location>
        <begin position="18"/>
        <end position="78"/>
    </location>
</feature>
<dbReference type="Pfam" id="PF16859">
    <property type="entry name" value="TetR_C_11"/>
    <property type="match status" value="1"/>
</dbReference>
<keyword evidence="1" id="KW-0805">Transcription regulation</keyword>
<dbReference type="InterPro" id="IPR011075">
    <property type="entry name" value="TetR_C"/>
</dbReference>
<dbReference type="GO" id="GO:0003700">
    <property type="term" value="F:DNA-binding transcription factor activity"/>
    <property type="evidence" value="ECO:0007669"/>
    <property type="project" value="TreeGrafter"/>
</dbReference>
<organism evidence="6 7">
    <name type="scientific">Allostreptomyces psammosilenae</name>
    <dbReference type="NCBI Taxonomy" id="1892865"/>
    <lineage>
        <taxon>Bacteria</taxon>
        <taxon>Bacillati</taxon>
        <taxon>Actinomycetota</taxon>
        <taxon>Actinomycetes</taxon>
        <taxon>Kitasatosporales</taxon>
        <taxon>Streptomycetaceae</taxon>
        <taxon>Allostreptomyces</taxon>
    </lineage>
</organism>
<dbReference type="Gene3D" id="1.10.357.10">
    <property type="entry name" value="Tetracycline Repressor, domain 2"/>
    <property type="match status" value="1"/>
</dbReference>
<dbReference type="PRINTS" id="PR00455">
    <property type="entry name" value="HTHTETR"/>
</dbReference>
<sequence>MEPELDGPGRQRPVGRGPKVRAAVLAATLAELADGGYAALTVENVARRAGVHKTTVYRRWRDRESLVVDALAEQIAADIPIPDEGDVETDLRELARRFVGWATSPGGRAVLAAMLSDAVRVPEIADARGRLFQDRLRRAEPLVARAVERGELPADTDPARLIGTLVAPIYLRLLITGEPVDEATADQAARVALAAARAGALRR</sequence>
<dbReference type="InterPro" id="IPR050109">
    <property type="entry name" value="HTH-type_TetR-like_transc_reg"/>
</dbReference>
<dbReference type="SUPFAM" id="SSF46689">
    <property type="entry name" value="Homeodomain-like"/>
    <property type="match status" value="1"/>
</dbReference>
<dbReference type="Gene3D" id="1.10.10.60">
    <property type="entry name" value="Homeodomain-like"/>
    <property type="match status" value="1"/>
</dbReference>
<evidence type="ECO:0000256" key="2">
    <source>
        <dbReference type="ARBA" id="ARBA00023125"/>
    </source>
</evidence>
<dbReference type="RefSeq" id="WP_218904106.1">
    <property type="nucleotide sequence ID" value="NZ_JACBZD010000001.1"/>
</dbReference>
<gene>
    <name evidence="6" type="ORF">FHU37_004255</name>
</gene>
<keyword evidence="3" id="KW-0804">Transcription</keyword>
<evidence type="ECO:0000313" key="7">
    <source>
        <dbReference type="Proteomes" id="UP000567795"/>
    </source>
</evidence>
<comment type="caution">
    <text evidence="6">The sequence shown here is derived from an EMBL/GenBank/DDBJ whole genome shotgun (WGS) entry which is preliminary data.</text>
</comment>
<keyword evidence="2 4" id="KW-0238">DNA-binding</keyword>
<proteinExistence type="predicted"/>
<dbReference type="GO" id="GO:0000976">
    <property type="term" value="F:transcription cis-regulatory region binding"/>
    <property type="evidence" value="ECO:0007669"/>
    <property type="project" value="TreeGrafter"/>
</dbReference>
<dbReference type="InterPro" id="IPR009057">
    <property type="entry name" value="Homeodomain-like_sf"/>
</dbReference>
<dbReference type="AlphaFoldDB" id="A0A853AAB1"/>
<accession>A0A853AAB1</accession>
<dbReference type="PANTHER" id="PTHR30055:SF148">
    <property type="entry name" value="TETR-FAMILY TRANSCRIPTIONAL REGULATOR"/>
    <property type="match status" value="1"/>
</dbReference>
<reference evidence="6 7" key="1">
    <citation type="submission" date="2020-07" db="EMBL/GenBank/DDBJ databases">
        <title>Sequencing the genomes of 1000 actinobacteria strains.</title>
        <authorList>
            <person name="Klenk H.-P."/>
        </authorList>
    </citation>
    <scope>NUCLEOTIDE SEQUENCE [LARGE SCALE GENOMIC DNA]</scope>
    <source>
        <strain evidence="6 7">DSM 42178</strain>
    </source>
</reference>
<feature type="DNA-binding region" description="H-T-H motif" evidence="4">
    <location>
        <begin position="41"/>
        <end position="60"/>
    </location>
</feature>
<dbReference type="Proteomes" id="UP000567795">
    <property type="component" value="Unassembled WGS sequence"/>
</dbReference>
<evidence type="ECO:0000259" key="5">
    <source>
        <dbReference type="PROSITE" id="PS50977"/>
    </source>
</evidence>
<dbReference type="PANTHER" id="PTHR30055">
    <property type="entry name" value="HTH-TYPE TRANSCRIPTIONAL REGULATOR RUTR"/>
    <property type="match status" value="1"/>
</dbReference>
<dbReference type="EMBL" id="JACBZD010000001">
    <property type="protein sequence ID" value="NYI07312.1"/>
    <property type="molecule type" value="Genomic_DNA"/>
</dbReference>
<name>A0A853AAB1_9ACTN</name>
<dbReference type="InterPro" id="IPR036271">
    <property type="entry name" value="Tet_transcr_reg_TetR-rel_C_sf"/>
</dbReference>
<evidence type="ECO:0000256" key="3">
    <source>
        <dbReference type="ARBA" id="ARBA00023163"/>
    </source>
</evidence>
<evidence type="ECO:0000313" key="6">
    <source>
        <dbReference type="EMBL" id="NYI07312.1"/>
    </source>
</evidence>
<protein>
    <submittedName>
        <fullName evidence="6">AcrR family transcriptional regulator</fullName>
    </submittedName>
</protein>
<dbReference type="InterPro" id="IPR001647">
    <property type="entry name" value="HTH_TetR"/>
</dbReference>
<evidence type="ECO:0000256" key="1">
    <source>
        <dbReference type="ARBA" id="ARBA00023015"/>
    </source>
</evidence>
<keyword evidence="7" id="KW-1185">Reference proteome</keyword>
<evidence type="ECO:0000256" key="4">
    <source>
        <dbReference type="PROSITE-ProRule" id="PRU00335"/>
    </source>
</evidence>
<dbReference type="Pfam" id="PF00440">
    <property type="entry name" value="TetR_N"/>
    <property type="match status" value="1"/>
</dbReference>
<dbReference type="PROSITE" id="PS50977">
    <property type="entry name" value="HTH_TETR_2"/>
    <property type="match status" value="1"/>
</dbReference>
<dbReference type="SUPFAM" id="SSF48498">
    <property type="entry name" value="Tetracyclin repressor-like, C-terminal domain"/>
    <property type="match status" value="1"/>
</dbReference>